<evidence type="ECO:0000313" key="2">
    <source>
        <dbReference type="EMBL" id="KAJ1256854.1"/>
    </source>
</evidence>
<evidence type="ECO:0000313" key="3">
    <source>
        <dbReference type="Proteomes" id="UP001164776"/>
    </source>
</evidence>
<sequence>MYLSWSSSSATTRCNFFAFATKTLLVSSSTMTARTAPAMPWRSNEPSSSSLATCSPTFLFSMSRPFGPWSAKMGSMTRGCPYRSPSTSEFRPQCVRNPPTAPCASIANCGTHPVVTSPRRRVRSSKPGGRTPSSS</sequence>
<comment type="caution">
    <text evidence="2">The sequence shown here is derived from an EMBL/GenBank/DDBJ whole genome shotgun (WGS) entry which is preliminary data.</text>
</comment>
<feature type="compositionally biased region" description="Low complexity" evidence="1">
    <location>
        <begin position="125"/>
        <end position="135"/>
    </location>
</feature>
<dbReference type="OrthoDB" id="696745at2759"/>
<proteinExistence type="predicted"/>
<protein>
    <submittedName>
        <fullName evidence="2">Uncharacterized protein</fullName>
    </submittedName>
</protein>
<gene>
    <name evidence="2" type="ORF">BS78_K287700</name>
</gene>
<dbReference type="AlphaFoldDB" id="A0A9W8CEW3"/>
<name>A0A9W8CEW3_9POAL</name>
<organism evidence="2 3">
    <name type="scientific">Paspalum vaginatum</name>
    <name type="common">seashore paspalum</name>
    <dbReference type="NCBI Taxonomy" id="158149"/>
    <lineage>
        <taxon>Eukaryota</taxon>
        <taxon>Viridiplantae</taxon>
        <taxon>Streptophyta</taxon>
        <taxon>Embryophyta</taxon>
        <taxon>Tracheophyta</taxon>
        <taxon>Spermatophyta</taxon>
        <taxon>Magnoliopsida</taxon>
        <taxon>Liliopsida</taxon>
        <taxon>Poales</taxon>
        <taxon>Poaceae</taxon>
        <taxon>PACMAD clade</taxon>
        <taxon>Panicoideae</taxon>
        <taxon>Andropogonodae</taxon>
        <taxon>Paspaleae</taxon>
        <taxon>Paspalinae</taxon>
        <taxon>Paspalum</taxon>
    </lineage>
</organism>
<feature type="region of interest" description="Disordered" evidence="1">
    <location>
        <begin position="114"/>
        <end position="135"/>
    </location>
</feature>
<evidence type="ECO:0000256" key="1">
    <source>
        <dbReference type="SAM" id="MobiDB-lite"/>
    </source>
</evidence>
<dbReference type="Proteomes" id="UP001164776">
    <property type="component" value="Unassembled WGS sequence"/>
</dbReference>
<reference evidence="2 3" key="1">
    <citation type="submission" date="2022-10" db="EMBL/GenBank/DDBJ databases">
        <title>WGS assembly of Paspalum vaginatum 540-79.</title>
        <authorList>
            <person name="Sun G."/>
            <person name="Wase N."/>
            <person name="Shu S."/>
            <person name="Jenkins J."/>
            <person name="Zhou B."/>
            <person name="Torres-Rodriguez J."/>
            <person name="Chen C."/>
            <person name="Sandor L."/>
            <person name="Plott C."/>
            <person name="Yoshinga Y."/>
            <person name="Daum C."/>
            <person name="Qi P."/>
            <person name="Barry K."/>
            <person name="Lipzen A."/>
            <person name="Berry L."/>
            <person name="Pedersen C."/>
            <person name="Gottilla T."/>
            <person name="Foltz A."/>
            <person name="Yu H."/>
            <person name="O'Malley R."/>
            <person name="Zhang C."/>
            <person name="Devos K."/>
            <person name="Sigmon B."/>
            <person name="Yu B."/>
            <person name="Obata T."/>
            <person name="Schmutz J."/>
            <person name="Schnable J."/>
        </authorList>
    </citation>
    <scope>NUCLEOTIDE SEQUENCE [LARGE SCALE GENOMIC DNA]</scope>
    <source>
        <strain evidence="3">cv. 540-79</strain>
    </source>
</reference>
<dbReference type="EMBL" id="MU629465">
    <property type="protein sequence ID" value="KAJ1256854.1"/>
    <property type="molecule type" value="Genomic_DNA"/>
</dbReference>
<accession>A0A9W8CEW3</accession>
<keyword evidence="3" id="KW-1185">Reference proteome</keyword>